<feature type="binding site" evidence="6">
    <location>
        <position position="248"/>
    </location>
    <ligand>
        <name>Mg(2+)</name>
        <dbReference type="ChEBI" id="CHEBI:18420"/>
    </ligand>
</feature>
<dbReference type="PANTHER" id="PTHR42714:SF2">
    <property type="entry name" value="TRNA MODIFICATION GTPASE GTPBP3, MITOCHONDRIAL"/>
    <property type="match status" value="1"/>
</dbReference>
<dbReference type="KEGG" id="mmas:MYMAC_007218"/>
<feature type="binding site" evidence="6">
    <location>
        <begin position="223"/>
        <end position="228"/>
    </location>
    <ligand>
        <name>GTP</name>
        <dbReference type="ChEBI" id="CHEBI:37565"/>
    </ligand>
</feature>
<dbReference type="GO" id="GO:0046872">
    <property type="term" value="F:metal ion binding"/>
    <property type="evidence" value="ECO:0007669"/>
    <property type="project" value="UniProtKB-KW"/>
</dbReference>
<feature type="binding site" evidence="6">
    <location>
        <position position="119"/>
    </location>
    <ligand>
        <name>(6S)-5-formyl-5,6,7,8-tetrahydrofolate</name>
        <dbReference type="ChEBI" id="CHEBI:57457"/>
    </ligand>
</feature>
<feature type="binding site" evidence="6">
    <location>
        <begin position="267"/>
        <end position="270"/>
    </location>
    <ligand>
        <name>GTP</name>
        <dbReference type="ChEBI" id="CHEBI:37565"/>
    </ligand>
</feature>
<evidence type="ECO:0000256" key="7">
    <source>
        <dbReference type="SAM" id="MobiDB-lite"/>
    </source>
</evidence>
<dbReference type="GO" id="GO:0002098">
    <property type="term" value="P:tRNA wobble uridine modification"/>
    <property type="evidence" value="ECO:0007669"/>
    <property type="project" value="TreeGrafter"/>
</dbReference>
<dbReference type="Pfam" id="PF01926">
    <property type="entry name" value="MMR_HSR1"/>
    <property type="match status" value="1"/>
</dbReference>
<protein>
    <recommendedName>
        <fullName evidence="6">tRNA modification GTPase MnmE</fullName>
        <ecNumber evidence="6">3.6.-.-</ecNumber>
    </recommendedName>
</protein>
<keyword evidence="6" id="KW-0460">Magnesium</keyword>
<dbReference type="GO" id="GO:0030488">
    <property type="term" value="P:tRNA methylation"/>
    <property type="evidence" value="ECO:0007669"/>
    <property type="project" value="TreeGrafter"/>
</dbReference>
<evidence type="ECO:0000256" key="3">
    <source>
        <dbReference type="ARBA" id="ARBA00022741"/>
    </source>
</evidence>
<feature type="binding site" evidence="6">
    <location>
        <position position="79"/>
    </location>
    <ligand>
        <name>(6S)-5-formyl-5,6,7,8-tetrahydrofolate</name>
        <dbReference type="ChEBI" id="CHEBI:57457"/>
    </ligand>
</feature>
<keyword evidence="10" id="KW-1185">Reference proteome</keyword>
<dbReference type="CDD" id="cd04164">
    <property type="entry name" value="trmE"/>
    <property type="match status" value="1"/>
</dbReference>
<organism evidence="9 10">
    <name type="scientific">Corallococcus macrosporus DSM 14697</name>
    <dbReference type="NCBI Taxonomy" id="1189310"/>
    <lineage>
        <taxon>Bacteria</taxon>
        <taxon>Pseudomonadati</taxon>
        <taxon>Myxococcota</taxon>
        <taxon>Myxococcia</taxon>
        <taxon>Myxococcales</taxon>
        <taxon>Cystobacterineae</taxon>
        <taxon>Myxococcaceae</taxon>
        <taxon>Corallococcus</taxon>
    </lineage>
</organism>
<keyword evidence="5 6" id="KW-0342">GTP-binding</keyword>
<reference evidence="9 10" key="1">
    <citation type="submission" date="2017-06" db="EMBL/GenBank/DDBJ databases">
        <title>Sequencing and comparative analysis of myxobacterial genomes.</title>
        <authorList>
            <person name="Rupp O."/>
            <person name="Goesmann A."/>
            <person name="Sogaard-Andersen L."/>
        </authorList>
    </citation>
    <scope>NUCLEOTIDE SEQUENCE [LARGE SCALE GENOMIC DNA]</scope>
    <source>
        <strain evidence="9 10">DSM 14697</strain>
    </source>
</reference>
<dbReference type="Pfam" id="PF10396">
    <property type="entry name" value="TrmE_N"/>
    <property type="match status" value="1"/>
</dbReference>
<dbReference type="Gene3D" id="1.20.120.430">
    <property type="entry name" value="tRNA modification GTPase MnmE domain 2"/>
    <property type="match status" value="1"/>
</dbReference>
<dbReference type="InterPro" id="IPR005225">
    <property type="entry name" value="Small_GTP-bd"/>
</dbReference>
<name>A0A286SGM8_9BACT</name>
<dbReference type="AlphaFoldDB" id="A0A286SGM8"/>
<comment type="function">
    <text evidence="6">Exhibits a very high intrinsic GTPase hydrolysis rate. Involved in the addition of a carboxymethylaminomethyl (cmnm) group at the wobble position (U34) of certain tRNAs, forming tRNA-cmnm(5)s(2)U34.</text>
</comment>
<keyword evidence="6" id="KW-0378">Hydrolase</keyword>
<keyword evidence="6" id="KW-0963">Cytoplasm</keyword>
<dbReference type="GO" id="GO:0005829">
    <property type="term" value="C:cytosol"/>
    <property type="evidence" value="ECO:0007669"/>
    <property type="project" value="TreeGrafter"/>
</dbReference>
<feature type="binding site" evidence="6">
    <location>
        <position position="497"/>
    </location>
    <ligand>
        <name>(6S)-5-formyl-5,6,7,8-tetrahydrofolate</name>
        <dbReference type="ChEBI" id="CHEBI:57457"/>
    </ligand>
</feature>
<comment type="subunit">
    <text evidence="6">Homodimer. Heterotetramer of two MnmE and two MnmG subunits.</text>
</comment>
<feature type="compositionally biased region" description="Low complexity" evidence="7">
    <location>
        <begin position="362"/>
        <end position="376"/>
    </location>
</feature>
<dbReference type="InterPro" id="IPR031168">
    <property type="entry name" value="G_TrmE"/>
</dbReference>
<evidence type="ECO:0000313" key="9">
    <source>
        <dbReference type="EMBL" id="ATB51555.1"/>
    </source>
</evidence>
<dbReference type="PANTHER" id="PTHR42714">
    <property type="entry name" value="TRNA MODIFICATION GTPASE GTPBP3"/>
    <property type="match status" value="1"/>
</dbReference>
<dbReference type="SUPFAM" id="SSF103025">
    <property type="entry name" value="Folate-binding domain"/>
    <property type="match status" value="1"/>
</dbReference>
<dbReference type="Proteomes" id="UP000217343">
    <property type="component" value="Chromosome"/>
</dbReference>
<dbReference type="Pfam" id="PF12631">
    <property type="entry name" value="MnmE_helical"/>
    <property type="match status" value="1"/>
</dbReference>
<keyword evidence="6" id="KW-0479">Metal-binding</keyword>
<feature type="binding site" evidence="6">
    <location>
        <position position="227"/>
    </location>
    <ligand>
        <name>Mg(2+)</name>
        <dbReference type="ChEBI" id="CHEBI:18420"/>
    </ligand>
</feature>
<evidence type="ECO:0000256" key="6">
    <source>
        <dbReference type="HAMAP-Rule" id="MF_00379"/>
    </source>
</evidence>
<feature type="binding site" evidence="6">
    <location>
        <begin position="242"/>
        <end position="248"/>
    </location>
    <ligand>
        <name>GTP</name>
        <dbReference type="ChEBI" id="CHEBI:37565"/>
    </ligand>
</feature>
<evidence type="ECO:0000256" key="5">
    <source>
        <dbReference type="ARBA" id="ARBA00023134"/>
    </source>
</evidence>
<comment type="subcellular location">
    <subcellularLocation>
        <location evidence="6">Cytoplasm</location>
    </subcellularLocation>
</comment>
<evidence type="ECO:0000313" key="10">
    <source>
        <dbReference type="Proteomes" id="UP000217343"/>
    </source>
</evidence>
<dbReference type="CDD" id="cd14858">
    <property type="entry name" value="TrmE_N"/>
    <property type="match status" value="1"/>
</dbReference>
<feature type="region of interest" description="Disordered" evidence="7">
    <location>
        <begin position="334"/>
        <end position="407"/>
    </location>
</feature>
<keyword evidence="4 6" id="KW-0630">Potassium</keyword>
<comment type="similarity">
    <text evidence="1 6">Belongs to the TRAFAC class TrmE-Era-EngA-EngB-Septin-like GTPase superfamily. TrmE GTPase family.</text>
</comment>
<dbReference type="SUPFAM" id="SSF52540">
    <property type="entry name" value="P-loop containing nucleoside triphosphate hydrolases"/>
    <property type="match status" value="1"/>
</dbReference>
<comment type="cofactor">
    <cofactor evidence="6">
        <name>K(+)</name>
        <dbReference type="ChEBI" id="CHEBI:29103"/>
    </cofactor>
    <text evidence="6">Binds 1 potassium ion per subunit.</text>
</comment>
<dbReference type="GO" id="GO:0005525">
    <property type="term" value="F:GTP binding"/>
    <property type="evidence" value="ECO:0007669"/>
    <property type="project" value="UniProtKB-UniRule"/>
</dbReference>
<evidence type="ECO:0000256" key="4">
    <source>
        <dbReference type="ARBA" id="ARBA00022958"/>
    </source>
</evidence>
<dbReference type="EC" id="3.6.-.-" evidence="6"/>
<dbReference type="InterPro" id="IPR025867">
    <property type="entry name" value="MnmE_helical"/>
</dbReference>
<dbReference type="InterPro" id="IPR027266">
    <property type="entry name" value="TrmE/GcvT-like"/>
</dbReference>
<dbReference type="InterPro" id="IPR004520">
    <property type="entry name" value="GTPase_MnmE"/>
</dbReference>
<dbReference type="Gene3D" id="3.30.1360.120">
    <property type="entry name" value="Probable tRNA modification gtpase trme, domain 1"/>
    <property type="match status" value="1"/>
</dbReference>
<accession>A0A286SGM8</accession>
<dbReference type="EMBL" id="CP022203">
    <property type="protein sequence ID" value="ATB51555.1"/>
    <property type="molecule type" value="Genomic_DNA"/>
</dbReference>
<proteinExistence type="inferred from homology"/>
<evidence type="ECO:0000259" key="8">
    <source>
        <dbReference type="PROSITE" id="PS51709"/>
    </source>
</evidence>
<dbReference type="InterPro" id="IPR006073">
    <property type="entry name" value="GTP-bd"/>
</dbReference>
<keyword evidence="3 6" id="KW-0547">Nucleotide-binding</keyword>
<dbReference type="HAMAP" id="MF_00379">
    <property type="entry name" value="GTPase_MnmE"/>
    <property type="match status" value="1"/>
</dbReference>
<dbReference type="Gene3D" id="3.40.50.300">
    <property type="entry name" value="P-loop containing nucleotide triphosphate hydrolases"/>
    <property type="match status" value="1"/>
</dbReference>
<keyword evidence="2 6" id="KW-0819">tRNA processing</keyword>
<dbReference type="SUPFAM" id="SSF116878">
    <property type="entry name" value="TrmE connector domain"/>
    <property type="match status" value="1"/>
</dbReference>
<dbReference type="GO" id="GO:0003924">
    <property type="term" value="F:GTPase activity"/>
    <property type="evidence" value="ECO:0007669"/>
    <property type="project" value="UniProtKB-UniRule"/>
</dbReference>
<feature type="domain" description="TrmE-type G" evidence="8">
    <location>
        <begin position="213"/>
        <end position="421"/>
    </location>
</feature>
<dbReference type="InterPro" id="IPR027417">
    <property type="entry name" value="P-loop_NTPase"/>
</dbReference>
<comment type="caution">
    <text evidence="6">Lacks conserved residue(s) required for the propagation of feature annotation.</text>
</comment>
<dbReference type="InterPro" id="IPR027368">
    <property type="entry name" value="MnmE_dom2"/>
</dbReference>
<feature type="binding site" evidence="6">
    <location>
        <position position="19"/>
    </location>
    <ligand>
        <name>(6S)-5-formyl-5,6,7,8-tetrahydrofolate</name>
        <dbReference type="ChEBI" id="CHEBI:57457"/>
    </ligand>
</feature>
<evidence type="ECO:0000256" key="1">
    <source>
        <dbReference type="ARBA" id="ARBA00011043"/>
    </source>
</evidence>
<sequence length="497" mass="51220">MTIAALATAPAAGAVGILRLSGPDALEVGRLLAPGVPARPTPRHAYLASFVDAEGRALDEGLFLYFRGPRSFTGEDVVELQAHGSPRLLRLLLARALEDARVRHAAPGEFTRRAFLNGRLDLTRAEAVADLVAADSEAAVRAAAAGLSGVLASRVQALEAPLRALHADMEGVLSFPDEAEGADEDVGPRVTALRAQAEALLAEAGRGRLVRRGARVALFGPVNAGKSTLFNRLVGEARALVDDEPGTTRDALEARVEWDGLAVTLFDTAGLRETPGRVEALGIARTRELLAGVDLAVLVLPPGVTRAEAAAWTRDAGGTPVLVVDGKCDVADASESPRRRVGGGAVEGGAADASESPRQRVSGGSAEGGAADASESPRQRVNGGAVEGGAADASESPRQRVSGLTGEGVDALRDDMLGRLWGGGTPSAVALVSERHADALRRASEALGRAERASRVSTLEVVSGEVGLALESLGEVSGTVVSEALLDAIFQRFCIGK</sequence>
<dbReference type="PROSITE" id="PS51709">
    <property type="entry name" value="G_TRME"/>
    <property type="match status" value="1"/>
</dbReference>
<dbReference type="NCBIfam" id="TIGR00231">
    <property type="entry name" value="small_GTP"/>
    <property type="match status" value="1"/>
</dbReference>
<dbReference type="InterPro" id="IPR018948">
    <property type="entry name" value="GTP-bd_TrmE_N"/>
</dbReference>
<gene>
    <name evidence="6" type="primary">mnmE</name>
    <name evidence="6" type="synonym">trmE</name>
    <name evidence="9" type="ORF">MYMAC_007218</name>
</gene>
<evidence type="ECO:0000256" key="2">
    <source>
        <dbReference type="ARBA" id="ARBA00022694"/>
    </source>
</evidence>